<evidence type="ECO:0000256" key="1">
    <source>
        <dbReference type="ARBA" id="ARBA00022741"/>
    </source>
</evidence>
<gene>
    <name evidence="6" type="ORF">LIP_2974</name>
</gene>
<dbReference type="SMART" id="SM00490">
    <property type="entry name" value="HELICc"/>
    <property type="match status" value="1"/>
</dbReference>
<dbReference type="EMBL" id="AP014924">
    <property type="protein sequence ID" value="BAS28803.1"/>
    <property type="molecule type" value="Genomic_DNA"/>
</dbReference>
<dbReference type="Pfam" id="PF00271">
    <property type="entry name" value="Helicase_C"/>
    <property type="match status" value="1"/>
</dbReference>
<evidence type="ECO:0000259" key="5">
    <source>
        <dbReference type="PROSITE" id="PS51194"/>
    </source>
</evidence>
<dbReference type="RefSeq" id="WP_068139694.1">
    <property type="nucleotide sequence ID" value="NZ_AP014924.1"/>
</dbReference>
<feature type="domain" description="Helicase C-terminal" evidence="5">
    <location>
        <begin position="348"/>
        <end position="506"/>
    </location>
</feature>
<dbReference type="GO" id="GO:0005524">
    <property type="term" value="F:ATP binding"/>
    <property type="evidence" value="ECO:0007669"/>
    <property type="project" value="UniProtKB-KW"/>
</dbReference>
<dbReference type="STRING" id="1555112.LIP_2974"/>
<accession>A0A0K2SNT8</accession>
<dbReference type="PROSITE" id="PS51192">
    <property type="entry name" value="HELICASE_ATP_BIND_1"/>
    <property type="match status" value="1"/>
</dbReference>
<evidence type="ECO:0000256" key="3">
    <source>
        <dbReference type="ARBA" id="ARBA00023125"/>
    </source>
</evidence>
<keyword evidence="2" id="KW-0067">ATP-binding</keyword>
<dbReference type="GO" id="GO:0006270">
    <property type="term" value="P:DNA replication initiation"/>
    <property type="evidence" value="ECO:0007669"/>
    <property type="project" value="TreeGrafter"/>
</dbReference>
<name>A0A0K2SNT8_LIMPI</name>
<dbReference type="SUPFAM" id="SSF52540">
    <property type="entry name" value="P-loop containing nucleoside triphosphate hydrolases"/>
    <property type="match status" value="1"/>
</dbReference>
<dbReference type="GO" id="GO:0043138">
    <property type="term" value="F:3'-5' DNA helicase activity"/>
    <property type="evidence" value="ECO:0007669"/>
    <property type="project" value="TreeGrafter"/>
</dbReference>
<dbReference type="PATRIC" id="fig|1555112.3.peg.3020"/>
<keyword evidence="3" id="KW-0238">DNA-binding</keyword>
<dbReference type="Pfam" id="PF00270">
    <property type="entry name" value="DEAD"/>
    <property type="match status" value="1"/>
</dbReference>
<dbReference type="Gene3D" id="3.40.50.300">
    <property type="entry name" value="P-loop containing nucleotide triphosphate hydrolases"/>
    <property type="match status" value="2"/>
</dbReference>
<dbReference type="GO" id="GO:0003677">
    <property type="term" value="F:DNA binding"/>
    <property type="evidence" value="ECO:0007669"/>
    <property type="project" value="UniProtKB-KW"/>
</dbReference>
<dbReference type="InterPro" id="IPR027417">
    <property type="entry name" value="P-loop_NTPase"/>
</dbReference>
<keyword evidence="1" id="KW-0547">Nucleotide-binding</keyword>
<evidence type="ECO:0000259" key="4">
    <source>
        <dbReference type="PROSITE" id="PS51192"/>
    </source>
</evidence>
<dbReference type="InterPro" id="IPR014001">
    <property type="entry name" value="Helicase_ATP-bd"/>
</dbReference>
<evidence type="ECO:0000313" key="6">
    <source>
        <dbReference type="EMBL" id="BAS28803.1"/>
    </source>
</evidence>
<dbReference type="PANTHER" id="PTHR30580">
    <property type="entry name" value="PRIMOSOMAL PROTEIN N"/>
    <property type="match status" value="1"/>
</dbReference>
<organism evidence="6 7">
    <name type="scientific">Limnochorda pilosa</name>
    <dbReference type="NCBI Taxonomy" id="1555112"/>
    <lineage>
        <taxon>Bacteria</taxon>
        <taxon>Bacillati</taxon>
        <taxon>Bacillota</taxon>
        <taxon>Limnochordia</taxon>
        <taxon>Limnochordales</taxon>
        <taxon>Limnochordaceae</taxon>
        <taxon>Limnochorda</taxon>
    </lineage>
</organism>
<dbReference type="AlphaFoldDB" id="A0A0K2SNT8"/>
<evidence type="ECO:0000256" key="2">
    <source>
        <dbReference type="ARBA" id="ARBA00022840"/>
    </source>
</evidence>
<reference evidence="7" key="1">
    <citation type="submission" date="2015-07" db="EMBL/GenBank/DDBJ databases">
        <title>Complete genome sequence and phylogenetic analysis of Limnochorda pilosa.</title>
        <authorList>
            <person name="Watanabe M."/>
            <person name="Kojima H."/>
            <person name="Fukui M."/>
        </authorList>
    </citation>
    <scope>NUCLEOTIDE SEQUENCE [LARGE SCALE GENOMIC DNA]</scope>
    <source>
        <strain evidence="7">HC45</strain>
    </source>
</reference>
<keyword evidence="7" id="KW-1185">Reference proteome</keyword>
<dbReference type="GO" id="GO:0006310">
    <property type="term" value="P:DNA recombination"/>
    <property type="evidence" value="ECO:0007669"/>
    <property type="project" value="TreeGrafter"/>
</dbReference>
<feature type="domain" description="Helicase ATP-binding" evidence="4">
    <location>
        <begin position="157"/>
        <end position="302"/>
    </location>
</feature>
<dbReference type="InterPro" id="IPR001650">
    <property type="entry name" value="Helicase_C-like"/>
</dbReference>
<evidence type="ECO:0000313" key="7">
    <source>
        <dbReference type="Proteomes" id="UP000065807"/>
    </source>
</evidence>
<reference evidence="7" key="2">
    <citation type="journal article" date="2016" name="Int. J. Syst. Evol. Microbiol.">
        <title>Complete genome sequence and cell structure of Limnochorda pilosa, a Gram-negative spore-former within the phylum Firmicutes.</title>
        <authorList>
            <person name="Watanabe M."/>
            <person name="Kojima H."/>
            <person name="Fukui M."/>
        </authorList>
    </citation>
    <scope>NUCLEOTIDE SEQUENCE [LARGE SCALE GENOMIC DNA]</scope>
    <source>
        <strain evidence="7">HC45</strain>
    </source>
</reference>
<dbReference type="Proteomes" id="UP000065807">
    <property type="component" value="Chromosome"/>
</dbReference>
<dbReference type="SMART" id="SM00487">
    <property type="entry name" value="DEXDc"/>
    <property type="match status" value="1"/>
</dbReference>
<dbReference type="PROSITE" id="PS51194">
    <property type="entry name" value="HELICASE_CTER"/>
    <property type="match status" value="1"/>
</dbReference>
<protein>
    <submittedName>
        <fullName evidence="6">Competence protein ComF</fullName>
    </submittedName>
</protein>
<dbReference type="OrthoDB" id="2077914at2"/>
<proteinExistence type="predicted"/>
<sequence>MSSYEQDGGAPVGARLLDRWQGQALLESELARRAGGAPSDLETLAAAVAAGWVDRVPAIERGPRGWTCLRCGGSAIRLLPCGRCGRTDCPFCEECATLGPARGCDRLYRFPARPATPWPAPGGGCPLGAPDSPSWPRLPFRLTPAQRRVADALARWATEPAGPGSMLLWAACGAGKTEMLLAAAAATLRAQGRVLVATPRREVVRELEPRIRSAFAPLPVSAWYGGAPEESRPDPGAPLVVATTHQCLRFHRAFHLVAVDEVDAFPFRDHEILRRAVERAALPGAKRLWVSATPPTWLRRQAGGRGGGRGRGRTGLLFLPVRPHGHALPEPRLLWDPRLLAWQVPGAWPRRLAVWLRASRARGARLLIFVPTVTLAQALPPVLARLVGEPVGTIWAGHPARDETLERFRRGRVGVLVSTSLLERGVTLPAVDVMVLFPEHPVFDAAALVQMAGRSGRSPEDPAGRVLFAGAWPSREVWRALLAVRGMNRRAAREGLLGSAAPGEAP</sequence>
<dbReference type="KEGG" id="lpil:LIP_2974"/>
<dbReference type="GO" id="GO:0006302">
    <property type="term" value="P:double-strand break repair"/>
    <property type="evidence" value="ECO:0007669"/>
    <property type="project" value="TreeGrafter"/>
</dbReference>
<dbReference type="PANTHER" id="PTHR30580:SF1">
    <property type="entry name" value="COMF OPERON PROTEIN 1"/>
    <property type="match status" value="1"/>
</dbReference>
<dbReference type="InterPro" id="IPR011545">
    <property type="entry name" value="DEAD/DEAH_box_helicase_dom"/>
</dbReference>